<proteinExistence type="predicted"/>
<dbReference type="EMBL" id="BQFW01000001">
    <property type="protein sequence ID" value="GJJ67671.1"/>
    <property type="molecule type" value="Genomic_DNA"/>
</dbReference>
<name>A0A9P3GYW7_9FUNG</name>
<dbReference type="PANTHER" id="PTHR16134">
    <property type="entry name" value="F-BOX/TPR REPEAT PROTEIN POF3"/>
    <property type="match status" value="1"/>
</dbReference>
<evidence type="ECO:0000259" key="2">
    <source>
        <dbReference type="Pfam" id="PF12937"/>
    </source>
</evidence>
<gene>
    <name evidence="3" type="ORF">EMPS_00017</name>
</gene>
<evidence type="ECO:0000256" key="1">
    <source>
        <dbReference type="SAM" id="MobiDB-lite"/>
    </source>
</evidence>
<dbReference type="OrthoDB" id="2366709at2759"/>
<reference evidence="3" key="1">
    <citation type="submission" date="2021-11" db="EMBL/GenBank/DDBJ databases">
        <authorList>
            <person name="Herlambang A."/>
            <person name="Guo Y."/>
            <person name="Takashima Y."/>
            <person name="Nishizawa T."/>
        </authorList>
    </citation>
    <scope>NUCLEOTIDE SEQUENCE</scope>
    <source>
        <strain evidence="3">E1425</strain>
    </source>
</reference>
<organism evidence="3 4">
    <name type="scientific">Entomortierella parvispora</name>
    <dbReference type="NCBI Taxonomy" id="205924"/>
    <lineage>
        <taxon>Eukaryota</taxon>
        <taxon>Fungi</taxon>
        <taxon>Fungi incertae sedis</taxon>
        <taxon>Mucoromycota</taxon>
        <taxon>Mortierellomycotina</taxon>
        <taxon>Mortierellomycetes</taxon>
        <taxon>Mortierellales</taxon>
        <taxon>Mortierellaceae</taxon>
        <taxon>Entomortierella</taxon>
    </lineage>
</organism>
<dbReference type="PANTHER" id="PTHR16134:SF119">
    <property type="entry name" value="AT02038P-RELATED"/>
    <property type="match status" value="1"/>
</dbReference>
<protein>
    <recommendedName>
        <fullName evidence="2">F-box domain-containing protein</fullName>
    </recommendedName>
</protein>
<dbReference type="InterPro" id="IPR032675">
    <property type="entry name" value="LRR_dom_sf"/>
</dbReference>
<dbReference type="SUPFAM" id="SSF52047">
    <property type="entry name" value="RNI-like"/>
    <property type="match status" value="1"/>
</dbReference>
<dbReference type="SUPFAM" id="SSF81383">
    <property type="entry name" value="F-box domain"/>
    <property type="match status" value="1"/>
</dbReference>
<feature type="region of interest" description="Disordered" evidence="1">
    <location>
        <begin position="548"/>
        <end position="576"/>
    </location>
</feature>
<keyword evidence="4" id="KW-1185">Reference proteome</keyword>
<dbReference type="InterPro" id="IPR001810">
    <property type="entry name" value="F-box_dom"/>
</dbReference>
<reference evidence="3" key="2">
    <citation type="journal article" date="2022" name="Microbiol. Resour. Announc.">
        <title>Whole-Genome Sequence of Entomortierella parvispora E1425, a Mucoromycotan Fungus Associated with Burkholderiaceae-Related Endosymbiotic Bacteria.</title>
        <authorList>
            <person name="Herlambang A."/>
            <person name="Guo Y."/>
            <person name="Takashima Y."/>
            <person name="Narisawa K."/>
            <person name="Ohta H."/>
            <person name="Nishizawa T."/>
        </authorList>
    </citation>
    <scope>NUCLEOTIDE SEQUENCE</scope>
    <source>
        <strain evidence="3">E1425</strain>
    </source>
</reference>
<feature type="domain" description="F-box" evidence="2">
    <location>
        <begin position="13"/>
        <end position="51"/>
    </location>
</feature>
<evidence type="ECO:0000313" key="3">
    <source>
        <dbReference type="EMBL" id="GJJ67671.1"/>
    </source>
</evidence>
<sequence length="576" mass="64589">MIVQRFPDNLTAEILALIADLLTPKNLAVCLRVCKHWSKVFHPLFWRNMSITSPTTNRWFSNAPDNKLIQTNAPLVRSLRCHFFTSLTPFFQAKKMTNLSRLDLWGLVLPNDNKAILWVPLLNLIARNPGLRFLAIYNLLGTADNLAAKIFPSLPNLQVMKLHAGRPVSAKSLDAFLMMLPPSVLYLKVDASISGGEKYVPAPSSHGPRMKLRRLACSGFMFHTEAVLNSFLKRCPDLETMICEGTLSKLKMNEPRPRLQNFVMKDSFGWGTDGIALDNWIGPMGLRSLILDDKCTFGVKTVETILKHRSTLEELRVTQVQGTHIVSLLKSCPRLSILSTGSKTAGEPTAGGRDSLASIIRDVLLKEGMAEPPAKMDYTVNAASLIGATPVVWPCAGTLRTLEMILANIPRPDLQGVMIHGKMLGPYPDSLWIESRDMQRQIYERLGHCTKLRKLILGVSLLRSLDVREANSCIYEGLEFSLDSGLGLLSGLTDLRVLDVQMLEHKIGIPELEWMKTHWKKLERIVGLEPDETSLKWIKKHKPAWIRPEAKKPEDEDYVPPQKTGPFKTWTLGPAR</sequence>
<dbReference type="AlphaFoldDB" id="A0A9P3GYW7"/>
<accession>A0A9P3GYW7</accession>
<dbReference type="InterPro" id="IPR036047">
    <property type="entry name" value="F-box-like_dom_sf"/>
</dbReference>
<dbReference type="Pfam" id="PF12937">
    <property type="entry name" value="F-box-like"/>
    <property type="match status" value="1"/>
</dbReference>
<comment type="caution">
    <text evidence="3">The sequence shown here is derived from an EMBL/GenBank/DDBJ whole genome shotgun (WGS) entry which is preliminary data.</text>
</comment>
<dbReference type="Gene3D" id="3.80.10.10">
    <property type="entry name" value="Ribonuclease Inhibitor"/>
    <property type="match status" value="2"/>
</dbReference>
<dbReference type="Proteomes" id="UP000827284">
    <property type="component" value="Unassembled WGS sequence"/>
</dbReference>
<evidence type="ECO:0000313" key="4">
    <source>
        <dbReference type="Proteomes" id="UP000827284"/>
    </source>
</evidence>